<name>A0A1W5ZQW8_9BACI</name>
<sequence length="290" mass="34971">MIEINALEELLLRKGVKQEHILDLSNEKVKSDKVYRSFFDYDPHYDAEVLVPVNKIKGLTFSRGKENYSWWDHANMKAGNIDPHKFRGLQEKLEETTLVEFEKWFVDKNFPMMQLYYYEDFDEYYVGSDGNHRSIWAKLIDAKYIKAEIVKYRINHQRYEKYKLHEKEKQKNHEKIELLKKNFEKDIQDFGFTIKENNVEFHGELLVNYFPENIDLTHPATLKILEKRLANTANHLLILKSEYYKLKSIPSIIRYIYILARINLSASYNKRIIYEMLRKLYKKNRIKNIV</sequence>
<dbReference type="AlphaFoldDB" id="A0A1W5ZQW8"/>
<protein>
    <submittedName>
        <fullName evidence="1">Uncharacterized protein</fullName>
    </submittedName>
</protein>
<reference evidence="1 2" key="1">
    <citation type="submission" date="2017-04" db="EMBL/GenBank/DDBJ databases">
        <title>The whole genome sequencing and assembly of Halobacillus mangrovi strain.</title>
        <authorList>
            <person name="Lee S.-J."/>
            <person name="Park M.-K."/>
            <person name="Kim J.-Y."/>
            <person name="Lee Y.-J."/>
            <person name="Yi H."/>
            <person name="Bahn Y.-S."/>
            <person name="Kim J.F."/>
            <person name="Lee D.-W."/>
        </authorList>
    </citation>
    <scope>NUCLEOTIDE SEQUENCE [LARGE SCALE GENOMIC DNA]</scope>
    <source>
        <strain evidence="1 2">KTB 131</strain>
    </source>
</reference>
<dbReference type="Proteomes" id="UP000192527">
    <property type="component" value="Chromosome"/>
</dbReference>
<dbReference type="KEGG" id="hmn:HM131_01925"/>
<keyword evidence="2" id="KW-1185">Reference proteome</keyword>
<dbReference type="OrthoDB" id="2968647at2"/>
<dbReference type="EMBL" id="CP020772">
    <property type="protein sequence ID" value="ARI75657.1"/>
    <property type="molecule type" value="Genomic_DNA"/>
</dbReference>
<organism evidence="1 2">
    <name type="scientific">Halobacillus mangrovi</name>
    <dbReference type="NCBI Taxonomy" id="402384"/>
    <lineage>
        <taxon>Bacteria</taxon>
        <taxon>Bacillati</taxon>
        <taxon>Bacillota</taxon>
        <taxon>Bacilli</taxon>
        <taxon>Bacillales</taxon>
        <taxon>Bacillaceae</taxon>
        <taxon>Halobacillus</taxon>
    </lineage>
</organism>
<evidence type="ECO:0000313" key="1">
    <source>
        <dbReference type="EMBL" id="ARI75657.1"/>
    </source>
</evidence>
<evidence type="ECO:0000313" key="2">
    <source>
        <dbReference type="Proteomes" id="UP000192527"/>
    </source>
</evidence>
<gene>
    <name evidence="1" type="ORF">HM131_01925</name>
</gene>
<accession>A0A1W5ZQW8</accession>
<dbReference type="RefSeq" id="WP_085027405.1">
    <property type="nucleotide sequence ID" value="NZ_CP020772.1"/>
</dbReference>
<proteinExistence type="predicted"/>